<proteinExistence type="predicted"/>
<organism evidence="1 2">
    <name type="scientific">Choiromyces venosus 120613-1</name>
    <dbReference type="NCBI Taxonomy" id="1336337"/>
    <lineage>
        <taxon>Eukaryota</taxon>
        <taxon>Fungi</taxon>
        <taxon>Dikarya</taxon>
        <taxon>Ascomycota</taxon>
        <taxon>Pezizomycotina</taxon>
        <taxon>Pezizomycetes</taxon>
        <taxon>Pezizales</taxon>
        <taxon>Tuberaceae</taxon>
        <taxon>Choiromyces</taxon>
    </lineage>
</organism>
<name>A0A3N4J9I0_9PEZI</name>
<evidence type="ECO:0000313" key="2">
    <source>
        <dbReference type="Proteomes" id="UP000276215"/>
    </source>
</evidence>
<dbReference type="EMBL" id="ML120431">
    <property type="protein sequence ID" value="RPA94942.1"/>
    <property type="molecule type" value="Genomic_DNA"/>
</dbReference>
<protein>
    <submittedName>
        <fullName evidence="1">Uncharacterized protein</fullName>
    </submittedName>
</protein>
<dbReference type="Proteomes" id="UP000276215">
    <property type="component" value="Unassembled WGS sequence"/>
</dbReference>
<keyword evidence="2" id="KW-1185">Reference proteome</keyword>
<dbReference type="OrthoDB" id="10506111at2759"/>
<dbReference type="AlphaFoldDB" id="A0A3N4J9I0"/>
<sequence>MPILETDPNMHTGYFSITASQSAAKNSNLELLIREFVRPLPTPKMSTVGKRGLLPTYTATPLPTTPNSVLPNGLKSDPVKAEGLRDHLITLQKFQYVMTLADKELTGKQWDEMINTINNYAWKTSKRALSTKVRIVMGFLNYDIRMLFNWQEWVEEEDEEGREISERGSAFGFWSLRGGGLER</sequence>
<accession>A0A3N4J9I0</accession>
<evidence type="ECO:0000313" key="1">
    <source>
        <dbReference type="EMBL" id="RPA94942.1"/>
    </source>
</evidence>
<gene>
    <name evidence="1" type="ORF">L873DRAFT_1813498</name>
</gene>
<reference evidence="1 2" key="1">
    <citation type="journal article" date="2018" name="Nat. Ecol. Evol.">
        <title>Pezizomycetes genomes reveal the molecular basis of ectomycorrhizal truffle lifestyle.</title>
        <authorList>
            <person name="Murat C."/>
            <person name="Payen T."/>
            <person name="Noel B."/>
            <person name="Kuo A."/>
            <person name="Morin E."/>
            <person name="Chen J."/>
            <person name="Kohler A."/>
            <person name="Krizsan K."/>
            <person name="Balestrini R."/>
            <person name="Da Silva C."/>
            <person name="Montanini B."/>
            <person name="Hainaut M."/>
            <person name="Levati E."/>
            <person name="Barry K.W."/>
            <person name="Belfiori B."/>
            <person name="Cichocki N."/>
            <person name="Clum A."/>
            <person name="Dockter R.B."/>
            <person name="Fauchery L."/>
            <person name="Guy J."/>
            <person name="Iotti M."/>
            <person name="Le Tacon F."/>
            <person name="Lindquist E.A."/>
            <person name="Lipzen A."/>
            <person name="Malagnac F."/>
            <person name="Mello A."/>
            <person name="Molinier V."/>
            <person name="Miyauchi S."/>
            <person name="Poulain J."/>
            <person name="Riccioni C."/>
            <person name="Rubini A."/>
            <person name="Sitrit Y."/>
            <person name="Splivallo R."/>
            <person name="Traeger S."/>
            <person name="Wang M."/>
            <person name="Zifcakova L."/>
            <person name="Wipf D."/>
            <person name="Zambonelli A."/>
            <person name="Paolocci F."/>
            <person name="Nowrousian M."/>
            <person name="Ottonello S."/>
            <person name="Baldrian P."/>
            <person name="Spatafora J.W."/>
            <person name="Henrissat B."/>
            <person name="Nagy L.G."/>
            <person name="Aury J.M."/>
            <person name="Wincker P."/>
            <person name="Grigoriev I.V."/>
            <person name="Bonfante P."/>
            <person name="Martin F.M."/>
        </authorList>
    </citation>
    <scope>NUCLEOTIDE SEQUENCE [LARGE SCALE GENOMIC DNA]</scope>
    <source>
        <strain evidence="1 2">120613-1</strain>
    </source>
</reference>